<dbReference type="EC" id="2.4.1.18" evidence="3"/>
<keyword evidence="5" id="KW-0808">Transferase</keyword>
<dbReference type="InterPro" id="IPR017853">
    <property type="entry name" value="GH"/>
</dbReference>
<dbReference type="Gene3D" id="3.20.20.80">
    <property type="entry name" value="Glycosidases"/>
    <property type="match status" value="1"/>
</dbReference>
<gene>
    <name evidence="8" type="ORF">GGC33_02520</name>
</gene>
<name>A0A844GRW7_9CHRO</name>
<evidence type="ECO:0000259" key="7">
    <source>
        <dbReference type="SMART" id="SM00642"/>
    </source>
</evidence>
<dbReference type="SMART" id="SM00642">
    <property type="entry name" value="Aamy"/>
    <property type="match status" value="1"/>
</dbReference>
<feature type="domain" description="Glycosyl hydrolase family 13 catalytic" evidence="7">
    <location>
        <begin position="147"/>
        <end position="509"/>
    </location>
</feature>
<dbReference type="PANTHER" id="PTHR43651:SF3">
    <property type="entry name" value="1,4-ALPHA-GLUCAN-BRANCHING ENZYME"/>
    <property type="match status" value="1"/>
</dbReference>
<comment type="similarity">
    <text evidence="2">Belongs to the glycosyl hydrolase 13 family. GlgB subfamily.</text>
</comment>
<dbReference type="SUPFAM" id="SSF51445">
    <property type="entry name" value="(Trans)glycosidases"/>
    <property type="match status" value="1"/>
</dbReference>
<dbReference type="InterPro" id="IPR006047">
    <property type="entry name" value="GH13_cat_dom"/>
</dbReference>
<dbReference type="InterPro" id="IPR013783">
    <property type="entry name" value="Ig-like_fold"/>
</dbReference>
<dbReference type="GO" id="GO:0043169">
    <property type="term" value="F:cation binding"/>
    <property type="evidence" value="ECO:0007669"/>
    <property type="project" value="InterPro"/>
</dbReference>
<dbReference type="InterPro" id="IPR037439">
    <property type="entry name" value="Branching_enzy"/>
</dbReference>
<proteinExistence type="inferred from homology"/>
<dbReference type="PANTHER" id="PTHR43651">
    <property type="entry name" value="1,4-ALPHA-GLUCAN-BRANCHING ENZYME"/>
    <property type="match status" value="1"/>
</dbReference>
<dbReference type="Pfam" id="PF02806">
    <property type="entry name" value="Alpha-amylase_C"/>
    <property type="match status" value="1"/>
</dbReference>
<dbReference type="AlphaFoldDB" id="A0A844GRW7"/>
<feature type="active site" description="Nucleophile" evidence="6">
    <location>
        <position position="298"/>
    </location>
</feature>
<evidence type="ECO:0000256" key="3">
    <source>
        <dbReference type="ARBA" id="ARBA00012541"/>
    </source>
</evidence>
<evidence type="ECO:0000313" key="8">
    <source>
        <dbReference type="EMBL" id="MTF37802.1"/>
    </source>
</evidence>
<dbReference type="InterPro" id="IPR044143">
    <property type="entry name" value="GlgB_N_E_set_prok"/>
</dbReference>
<evidence type="ECO:0000313" key="9">
    <source>
        <dbReference type="Proteomes" id="UP000437131"/>
    </source>
</evidence>
<dbReference type="InterPro" id="IPR004193">
    <property type="entry name" value="Glyco_hydro_13_N"/>
</dbReference>
<evidence type="ECO:0000256" key="1">
    <source>
        <dbReference type="ARBA" id="ARBA00000826"/>
    </source>
</evidence>
<evidence type="ECO:0000256" key="4">
    <source>
        <dbReference type="ARBA" id="ARBA00022676"/>
    </source>
</evidence>
<dbReference type="Pfam" id="PF00128">
    <property type="entry name" value="Alpha-amylase"/>
    <property type="match status" value="1"/>
</dbReference>
<sequence>MKKENQQLSLEVIKRDYPYQYFGAHANEKETVFRVYAPHATYVSLIRDGNGWNNKAEPMTLNAEGIWEITIPEKLTWTEYKYYIENTNNYLETPYKMARIDPFSPQLAVTWGVGGSRNFNSIVGNPSHFQWTNKHLNKGHEPMSIYEMHLSTFHDGNYREIAHKIVDHVGYMGFTHVQIMPPFQTPIHSSWGYLVGCPYAIYERHGTVDDFKYLVNYCHQHGIGVIVDIPLGFGVQDWDCGLASYDGTDIYHHHGAKGWNNQWQSRVYNIGDEYVKNYLAGLCTYLHHELGIDGARIDAVSAQIFYDYDRGFWDWPKNDKEAIPLENWDLFNSIGGDRFFEDRGYWLSEAVDFAGLLFLRDLHARLNHTAPNFITIAEESRRVFPRLACPVSEGGLGFTYAQNMGEMHRIRKYLQIPVADRKIEHIEILIHNNSAEKMVNAMNTHDECANGKTRLITELGSHIPLIGLAALCWFRPGAPMIFQGDEFGEEGWFDVFHGLNWSKTGVNAALHEQQIANNFYDLNKLLNTEPALARHDIKSMVRNGSNNERKWFSFIRWGSDVGFESNNPEDHKDDIIFVRNETPHPVECKAEIYLPCSGEYKVIYNSIDQRYIGVHSYNQHDPYWTIKIDGQFMYIDLHPYQNIAFKQVQG</sequence>
<dbReference type="CDD" id="cd11322">
    <property type="entry name" value="AmyAc_Glg_BE"/>
    <property type="match status" value="1"/>
</dbReference>
<dbReference type="RefSeq" id="WP_338324310.1">
    <property type="nucleotide sequence ID" value="NZ_WMIA01000002.1"/>
</dbReference>
<evidence type="ECO:0000256" key="6">
    <source>
        <dbReference type="PIRSR" id="PIRSR000463-1"/>
    </source>
</evidence>
<comment type="caution">
    <text evidence="8">The sequence shown here is derived from an EMBL/GenBank/DDBJ whole genome shotgun (WGS) entry which is preliminary data.</text>
</comment>
<dbReference type="PIRSF" id="PIRSF000463">
    <property type="entry name" value="GlgB"/>
    <property type="match status" value="1"/>
</dbReference>
<keyword evidence="4" id="KW-0328">Glycosyltransferase</keyword>
<evidence type="ECO:0000256" key="2">
    <source>
        <dbReference type="ARBA" id="ARBA00009000"/>
    </source>
</evidence>
<dbReference type="Proteomes" id="UP000437131">
    <property type="component" value="Unassembled WGS sequence"/>
</dbReference>
<dbReference type="Gene3D" id="2.60.40.10">
    <property type="entry name" value="Immunoglobulins"/>
    <property type="match status" value="1"/>
</dbReference>
<organism evidence="8 9">
    <name type="scientific">Cyanobacterium aponinum 0216</name>
    <dbReference type="NCBI Taxonomy" id="2676140"/>
    <lineage>
        <taxon>Bacteria</taxon>
        <taxon>Bacillati</taxon>
        <taxon>Cyanobacteriota</taxon>
        <taxon>Cyanophyceae</taxon>
        <taxon>Oscillatoriophycideae</taxon>
        <taxon>Chroococcales</taxon>
        <taxon>Geminocystaceae</taxon>
        <taxon>Cyanobacterium</taxon>
    </lineage>
</organism>
<dbReference type="GO" id="GO:0005978">
    <property type="term" value="P:glycogen biosynthetic process"/>
    <property type="evidence" value="ECO:0007669"/>
    <property type="project" value="InterPro"/>
</dbReference>
<evidence type="ECO:0000256" key="5">
    <source>
        <dbReference type="ARBA" id="ARBA00022679"/>
    </source>
</evidence>
<protein>
    <recommendedName>
        <fullName evidence="3">1,4-alpha-glucan branching enzyme</fullName>
        <ecNumber evidence="3">2.4.1.18</ecNumber>
    </recommendedName>
</protein>
<accession>A0A844GRW7</accession>
<dbReference type="GO" id="GO:0004553">
    <property type="term" value="F:hydrolase activity, hydrolyzing O-glycosyl compounds"/>
    <property type="evidence" value="ECO:0007669"/>
    <property type="project" value="InterPro"/>
</dbReference>
<dbReference type="GO" id="GO:0005737">
    <property type="term" value="C:cytoplasm"/>
    <property type="evidence" value="ECO:0007669"/>
    <property type="project" value="TreeGrafter"/>
</dbReference>
<dbReference type="GO" id="GO:0003844">
    <property type="term" value="F:1,4-alpha-glucan branching enzyme activity"/>
    <property type="evidence" value="ECO:0007669"/>
    <property type="project" value="UniProtKB-EC"/>
</dbReference>
<comment type="catalytic activity">
    <reaction evidence="1">
        <text>Transfers a segment of a (1-&gt;4)-alpha-D-glucan chain to a primary hydroxy group in a similar glucan chain.</text>
        <dbReference type="EC" id="2.4.1.18"/>
    </reaction>
</comment>
<feature type="active site" description="Proton donor" evidence="6">
    <location>
        <position position="378"/>
    </location>
</feature>
<reference evidence="8 9" key="1">
    <citation type="submission" date="2019-11" db="EMBL/GenBank/DDBJ databases">
        <title>Isolation of a new High Light Tolerant Cyanobacteria.</title>
        <authorList>
            <person name="Dobson Z."/>
            <person name="Vaughn N."/>
            <person name="Vaughn M."/>
            <person name="Fromme P."/>
            <person name="Mazor Y."/>
        </authorList>
    </citation>
    <scope>NUCLEOTIDE SEQUENCE [LARGE SCALE GENOMIC DNA]</scope>
    <source>
        <strain evidence="8 9">0216</strain>
    </source>
</reference>
<dbReference type="InterPro" id="IPR006048">
    <property type="entry name" value="A-amylase/branching_C"/>
</dbReference>
<dbReference type="EMBL" id="WMIA01000002">
    <property type="protein sequence ID" value="MTF37802.1"/>
    <property type="molecule type" value="Genomic_DNA"/>
</dbReference>
<dbReference type="CDD" id="cd02855">
    <property type="entry name" value="E_set_GBE_prok_N"/>
    <property type="match status" value="1"/>
</dbReference>
<dbReference type="Pfam" id="PF02922">
    <property type="entry name" value="CBM_48"/>
    <property type="match status" value="1"/>
</dbReference>